<organism evidence="2 3">
    <name type="scientific">Gigaspora rosea</name>
    <dbReference type="NCBI Taxonomy" id="44941"/>
    <lineage>
        <taxon>Eukaryota</taxon>
        <taxon>Fungi</taxon>
        <taxon>Fungi incertae sedis</taxon>
        <taxon>Mucoromycota</taxon>
        <taxon>Glomeromycotina</taxon>
        <taxon>Glomeromycetes</taxon>
        <taxon>Diversisporales</taxon>
        <taxon>Gigasporaceae</taxon>
        <taxon>Gigaspora</taxon>
    </lineage>
</organism>
<name>A0A397VYG7_9GLOM</name>
<protein>
    <submittedName>
        <fullName evidence="2">Uncharacterized protein</fullName>
    </submittedName>
</protein>
<dbReference type="AlphaFoldDB" id="A0A397VYG7"/>
<keyword evidence="3" id="KW-1185">Reference proteome</keyword>
<evidence type="ECO:0000313" key="2">
    <source>
        <dbReference type="EMBL" id="RIB26978.1"/>
    </source>
</evidence>
<comment type="caution">
    <text evidence="2">The sequence shown here is derived from an EMBL/GenBank/DDBJ whole genome shotgun (WGS) entry which is preliminary data.</text>
</comment>
<reference evidence="2 3" key="1">
    <citation type="submission" date="2018-06" db="EMBL/GenBank/DDBJ databases">
        <title>Comparative genomics reveals the genomic features of Rhizophagus irregularis, R. cerebriforme, R. diaphanum and Gigaspora rosea, and their symbiotic lifestyle signature.</title>
        <authorList>
            <person name="Morin E."/>
            <person name="San Clemente H."/>
            <person name="Chen E.C.H."/>
            <person name="De La Providencia I."/>
            <person name="Hainaut M."/>
            <person name="Kuo A."/>
            <person name="Kohler A."/>
            <person name="Murat C."/>
            <person name="Tang N."/>
            <person name="Roy S."/>
            <person name="Loubradou J."/>
            <person name="Henrissat B."/>
            <person name="Grigoriev I.V."/>
            <person name="Corradi N."/>
            <person name="Roux C."/>
            <person name="Martin F.M."/>
        </authorList>
    </citation>
    <scope>NUCLEOTIDE SEQUENCE [LARGE SCALE GENOMIC DNA]</scope>
    <source>
        <strain evidence="2 3">DAOM 194757</strain>
    </source>
</reference>
<feature type="compositionally biased region" description="Polar residues" evidence="1">
    <location>
        <begin position="25"/>
        <end position="39"/>
    </location>
</feature>
<dbReference type="EMBL" id="QKWP01000114">
    <property type="protein sequence ID" value="RIB26978.1"/>
    <property type="molecule type" value="Genomic_DNA"/>
</dbReference>
<sequence>MAPTTYFFVLSLNVLNETEMDDSSNESTEIDTSNENLQGNEGKKSAYLPENLKPHCTSAINEESSTRMSDTNDEEQALEWMTPAMKDKHQNGRLQQ</sequence>
<accession>A0A397VYG7</accession>
<gene>
    <name evidence="2" type="ORF">C2G38_2161724</name>
</gene>
<evidence type="ECO:0000313" key="3">
    <source>
        <dbReference type="Proteomes" id="UP000266673"/>
    </source>
</evidence>
<evidence type="ECO:0000256" key="1">
    <source>
        <dbReference type="SAM" id="MobiDB-lite"/>
    </source>
</evidence>
<feature type="region of interest" description="Disordered" evidence="1">
    <location>
        <begin position="18"/>
        <end position="53"/>
    </location>
</feature>
<dbReference type="Proteomes" id="UP000266673">
    <property type="component" value="Unassembled WGS sequence"/>
</dbReference>
<proteinExistence type="predicted"/>